<dbReference type="RefSeq" id="WP_184090843.1">
    <property type="nucleotide sequence ID" value="NZ_AP023367.1"/>
</dbReference>
<dbReference type="KEGG" id="acel:acsn021_10880"/>
<name>A0A6S6QWT7_9FIRM</name>
<reference evidence="1 2" key="1">
    <citation type="journal article" date="2016" name="Int. J. Syst. Evol. Microbiol.">
        <title>Descriptions of Anaerotaenia torta gen. nov., sp. nov. and Anaerocolumna cellulosilytica gen. nov., sp. nov. isolated from a methanogenic reactor of cattle waste.</title>
        <authorList>
            <person name="Uek A."/>
            <person name="Ohtaki Y."/>
            <person name="Kaku N."/>
            <person name="Ueki K."/>
        </authorList>
    </citation>
    <scope>NUCLEOTIDE SEQUENCE [LARGE SCALE GENOMIC DNA]</scope>
    <source>
        <strain evidence="1 2">SN021</strain>
    </source>
</reference>
<dbReference type="Proteomes" id="UP000515561">
    <property type="component" value="Chromosome"/>
</dbReference>
<organism evidence="1 2">
    <name type="scientific">Anaerocolumna cellulosilytica</name>
    <dbReference type="NCBI Taxonomy" id="433286"/>
    <lineage>
        <taxon>Bacteria</taxon>
        <taxon>Bacillati</taxon>
        <taxon>Bacillota</taxon>
        <taxon>Clostridia</taxon>
        <taxon>Lachnospirales</taxon>
        <taxon>Lachnospiraceae</taxon>
        <taxon>Anaerocolumna</taxon>
    </lineage>
</organism>
<proteinExistence type="predicted"/>
<protein>
    <submittedName>
        <fullName evidence="1">Uncharacterized protein</fullName>
    </submittedName>
</protein>
<evidence type="ECO:0000313" key="2">
    <source>
        <dbReference type="Proteomes" id="UP000515561"/>
    </source>
</evidence>
<accession>A0A6S6QWT7</accession>
<dbReference type="EMBL" id="AP023367">
    <property type="protein sequence ID" value="BCJ93519.1"/>
    <property type="molecule type" value="Genomic_DNA"/>
</dbReference>
<evidence type="ECO:0000313" key="1">
    <source>
        <dbReference type="EMBL" id="BCJ93519.1"/>
    </source>
</evidence>
<gene>
    <name evidence="1" type="ORF">acsn021_10880</name>
</gene>
<keyword evidence="2" id="KW-1185">Reference proteome</keyword>
<dbReference type="AlphaFoldDB" id="A0A6S6QWT7"/>
<sequence length="171" mass="20102">MIYTNIEIVPACTELEYQEYLEEDMNRYNKVCKKEKVLKGCNLASTLIIILILLVVYIKNTNEAAWLSIILIPLVAYFAFIRHDAISEYYKKLKQNKGKIVDGMVISHRLYDKEILCFLLDCFVLELEDKEHLVSAEQLDKKIYDVVNMSTLKDKVIINLKQNKIYIPYKR</sequence>